<dbReference type="GO" id="GO:0005737">
    <property type="term" value="C:cytoplasm"/>
    <property type="evidence" value="ECO:0007669"/>
    <property type="project" value="UniProtKB-SubCell"/>
</dbReference>
<evidence type="ECO:0000256" key="8">
    <source>
        <dbReference type="ARBA" id="ARBA00022679"/>
    </source>
</evidence>
<dbReference type="GO" id="GO:0036435">
    <property type="term" value="F:K48-linked polyubiquitin modification-dependent protein binding"/>
    <property type="evidence" value="ECO:0007669"/>
    <property type="project" value="UniProtKB-ARBA"/>
</dbReference>
<evidence type="ECO:0000256" key="7">
    <source>
        <dbReference type="ARBA" id="ARBA00022553"/>
    </source>
</evidence>
<evidence type="ECO:0000259" key="18">
    <source>
        <dbReference type="PROSITE" id="PS50011"/>
    </source>
</evidence>
<dbReference type="GO" id="GO:0016605">
    <property type="term" value="C:PML body"/>
    <property type="evidence" value="ECO:0007669"/>
    <property type="project" value="UniProtKB-SubCell"/>
</dbReference>
<keyword evidence="11" id="KW-0418">Kinase</keyword>
<evidence type="ECO:0000256" key="6">
    <source>
        <dbReference type="ARBA" id="ARBA00022527"/>
    </source>
</evidence>
<keyword evidence="4" id="KW-0963">Cytoplasm</keyword>
<comment type="subcellular location">
    <subcellularLocation>
        <location evidence="2">Cytoplasm</location>
    </subcellularLocation>
    <subcellularLocation>
        <location evidence="1">Nucleus</location>
        <location evidence="1">PML body</location>
    </subcellularLocation>
</comment>
<dbReference type="PROSITE" id="PS50011">
    <property type="entry name" value="PROTEIN_KINASE_DOM"/>
    <property type="match status" value="1"/>
</dbReference>
<proteinExistence type="predicted"/>
<dbReference type="SMART" id="SM00220">
    <property type="entry name" value="S_TKc"/>
    <property type="match status" value="1"/>
</dbReference>
<evidence type="ECO:0000256" key="15">
    <source>
        <dbReference type="ARBA" id="ARBA00071230"/>
    </source>
</evidence>
<dbReference type="PANTHER" id="PTHR22969:SF10">
    <property type="entry name" value="INHIBITOR OF NUCLEAR FACTOR KAPPA-B KINASE SUBUNIT EPSILON"/>
    <property type="match status" value="1"/>
</dbReference>
<evidence type="ECO:0000256" key="12">
    <source>
        <dbReference type="ARBA" id="ARBA00022840"/>
    </source>
</evidence>
<dbReference type="GO" id="GO:0010628">
    <property type="term" value="P:positive regulation of gene expression"/>
    <property type="evidence" value="ECO:0007669"/>
    <property type="project" value="UniProtKB-ARBA"/>
</dbReference>
<accession>A0A8D1TF87</accession>
<dbReference type="Pfam" id="PF18396">
    <property type="entry name" value="TBK1_ULD"/>
    <property type="match status" value="1"/>
</dbReference>
<dbReference type="EC" id="2.7.11.10" evidence="3"/>
<dbReference type="Gene3D" id="3.30.200.20">
    <property type="entry name" value="Phosphorylase Kinase, domain 1"/>
    <property type="match status" value="1"/>
</dbReference>
<evidence type="ECO:0000256" key="16">
    <source>
        <dbReference type="ARBA" id="ARBA00076866"/>
    </source>
</evidence>
<dbReference type="GO" id="GO:0031625">
    <property type="term" value="F:ubiquitin protein ligase binding"/>
    <property type="evidence" value="ECO:0007669"/>
    <property type="project" value="UniProtKB-ARBA"/>
</dbReference>
<evidence type="ECO:0000313" key="19">
    <source>
        <dbReference type="Ensembl" id="ENSSSCP00050022894.1"/>
    </source>
</evidence>
<organism evidence="19 20">
    <name type="scientific">Sus scrofa</name>
    <name type="common">Pig</name>
    <dbReference type="NCBI Taxonomy" id="9823"/>
    <lineage>
        <taxon>Eukaryota</taxon>
        <taxon>Metazoa</taxon>
        <taxon>Chordata</taxon>
        <taxon>Craniata</taxon>
        <taxon>Vertebrata</taxon>
        <taxon>Euteleostomi</taxon>
        <taxon>Mammalia</taxon>
        <taxon>Eutheria</taxon>
        <taxon>Laurasiatheria</taxon>
        <taxon>Artiodactyla</taxon>
        <taxon>Suina</taxon>
        <taxon>Suidae</taxon>
        <taxon>Sus</taxon>
    </lineage>
</organism>
<gene>
    <name evidence="19" type="primary">IKBKE</name>
</gene>
<dbReference type="PROSITE" id="PS00107">
    <property type="entry name" value="PROTEIN_KINASE_ATP"/>
    <property type="match status" value="1"/>
</dbReference>
<dbReference type="InterPro" id="IPR041087">
    <property type="entry name" value="TBK1_ULD"/>
</dbReference>
<dbReference type="GO" id="GO:0008384">
    <property type="term" value="F:IkappaB kinase activity"/>
    <property type="evidence" value="ECO:0007669"/>
    <property type="project" value="UniProtKB-EC"/>
</dbReference>
<feature type="domain" description="Protein kinase" evidence="18">
    <location>
        <begin position="9"/>
        <end position="315"/>
    </location>
</feature>
<dbReference type="FunFam" id="3.30.200.20:FF:000106">
    <property type="entry name" value="serine/threonine-protein kinase TBK1 isoform X1"/>
    <property type="match status" value="1"/>
</dbReference>
<keyword evidence="5" id="KW-1017">Isopeptide bond</keyword>
<dbReference type="GO" id="GO:0005524">
    <property type="term" value="F:ATP binding"/>
    <property type="evidence" value="ECO:0007669"/>
    <property type="project" value="UniProtKB-UniRule"/>
</dbReference>
<feature type="binding site" evidence="17">
    <location>
        <position position="38"/>
    </location>
    <ligand>
        <name>ATP</name>
        <dbReference type="ChEBI" id="CHEBI:30616"/>
    </ligand>
</feature>
<dbReference type="PANTHER" id="PTHR22969">
    <property type="entry name" value="IKB KINASE"/>
    <property type="match status" value="1"/>
</dbReference>
<dbReference type="InterPro" id="IPR051180">
    <property type="entry name" value="IKK"/>
</dbReference>
<dbReference type="FunFam" id="3.10.20.90:FF:000147">
    <property type="entry name" value="Inhibitor of nuclear factor kappa B kinase subunit epsilon"/>
    <property type="match status" value="1"/>
</dbReference>
<dbReference type="Gene3D" id="1.20.1270.420">
    <property type="match status" value="1"/>
</dbReference>
<keyword evidence="7" id="KW-0597">Phosphoprotein</keyword>
<sequence>MQSTVNYLWHTDDLLGQGATASVYKARNKKSGELVAVKVFNTASYLRPREVQVREFEVLRKLNHQNIIKLFAVEETGGSRQKVLVMEYCSSGSLLSVLESPENAFGLPENEFLVVLRCVVAGMNHLRENGIVHRDIKPGNIMRLVGEEGQSIYKLTDFGAARELDDDEKFVSVYGTEEYLHPDMYEQAVLRKPQQKAFGVTVDLWSIGVTLYHAATGSLPFIPYGGPRRNKEIMYRITSEKPAGAIAGIQKRENGPLEWSYTLPVTCQLSTGLQSQLVPILANILEVEQAKCWGFDQFFAETSDILQRVIVHVFSLPQAVLHHVYVHTHNTIAIFLEAVYEQTNVAPQHQEYLFEGHLCVLEPSLSAQHIAHTTASSPLTLFSVASEIPKGLAFRDPALDIPKFVPKVDLQADYNTAKGVLGAGYQALRLAQALLAGQELMLRGLHWFVEILQATCKRTLEVTRMALLFLSSSLGNESSVAGVQEIQELKRVAEMRSQLRTLAEVLSRCSHNIIETQMTLSNLSSELMKNRDQVHEDRSIQQIQCSLDKMCLIYKQFKKSRMRPGLGYNEEQIHKLDKMNFSHLAKRLLQVFQEERVQKYQASLVTHGKRMRLVHETRNHLRLVGCSVAACNTQAQGAQESLSQILDQLAHQLLQDRTRGAQASPPLIAPYPNPGLKDLVLQLNRVPAAPDI</sequence>
<name>A0A8D1TF87_PIG</name>
<dbReference type="GO" id="GO:0034097">
    <property type="term" value="P:response to cytokine"/>
    <property type="evidence" value="ECO:0007669"/>
    <property type="project" value="UniProtKB-ARBA"/>
</dbReference>
<keyword evidence="9 17" id="KW-0547">Nucleotide-binding</keyword>
<evidence type="ECO:0000256" key="17">
    <source>
        <dbReference type="PROSITE-ProRule" id="PRU10141"/>
    </source>
</evidence>
<evidence type="ECO:0000256" key="11">
    <source>
        <dbReference type="ARBA" id="ARBA00022777"/>
    </source>
</evidence>
<evidence type="ECO:0000256" key="9">
    <source>
        <dbReference type="ARBA" id="ARBA00022741"/>
    </source>
</evidence>
<keyword evidence="10" id="KW-0227">DNA damage</keyword>
<dbReference type="InterPro" id="IPR017441">
    <property type="entry name" value="Protein_kinase_ATP_BS"/>
</dbReference>
<dbReference type="InterPro" id="IPR000719">
    <property type="entry name" value="Prot_kinase_dom"/>
</dbReference>
<dbReference type="InterPro" id="IPR041309">
    <property type="entry name" value="TBK1_CC1"/>
</dbReference>
<dbReference type="FunFam" id="1.20.1270.420:FF:000002">
    <property type="entry name" value="Inhibitor of nuclear factor kappa B kinase subunit epsilon"/>
    <property type="match status" value="1"/>
</dbReference>
<dbReference type="Gene3D" id="1.10.510.10">
    <property type="entry name" value="Transferase(Phosphotransferase) domain 1"/>
    <property type="match status" value="1"/>
</dbReference>
<evidence type="ECO:0000256" key="1">
    <source>
        <dbReference type="ARBA" id="ARBA00004322"/>
    </source>
</evidence>
<keyword evidence="12 17" id="KW-0067">ATP-binding</keyword>
<evidence type="ECO:0000256" key="14">
    <source>
        <dbReference type="ARBA" id="ARBA00023242"/>
    </source>
</evidence>
<dbReference type="Pfam" id="PF18394">
    <property type="entry name" value="TBK1_CCD1"/>
    <property type="match status" value="1"/>
</dbReference>
<dbReference type="GO" id="GO:0006974">
    <property type="term" value="P:DNA damage response"/>
    <property type="evidence" value="ECO:0007669"/>
    <property type="project" value="UniProtKB-KW"/>
</dbReference>
<keyword evidence="8" id="KW-0808">Transferase</keyword>
<dbReference type="Gene3D" id="3.10.20.90">
    <property type="entry name" value="Phosphatidylinositol 3-kinase Catalytic Subunit, Chain A, domain 1"/>
    <property type="match status" value="1"/>
</dbReference>
<protein>
    <recommendedName>
        <fullName evidence="15">Inhibitor of nuclear factor kappa-B kinase subunit epsilon</fullName>
        <ecNumber evidence="3">2.7.11.10</ecNumber>
    </recommendedName>
    <alternativeName>
        <fullName evidence="16">Inducible I kappa-B kinase</fullName>
    </alternativeName>
</protein>
<evidence type="ECO:0000256" key="4">
    <source>
        <dbReference type="ARBA" id="ARBA00022490"/>
    </source>
</evidence>
<dbReference type="Ensembl" id="ENSSSCT00050054260.1">
    <property type="protein sequence ID" value="ENSSSCP00050022894.1"/>
    <property type="gene ID" value="ENSSSCG00050040113.1"/>
</dbReference>
<dbReference type="Pfam" id="PF00069">
    <property type="entry name" value="Pkinase"/>
    <property type="match status" value="1"/>
</dbReference>
<evidence type="ECO:0000313" key="20">
    <source>
        <dbReference type="Proteomes" id="UP000694571"/>
    </source>
</evidence>
<evidence type="ECO:0000256" key="5">
    <source>
        <dbReference type="ARBA" id="ARBA00022499"/>
    </source>
</evidence>
<dbReference type="SUPFAM" id="SSF56112">
    <property type="entry name" value="Protein kinase-like (PK-like)"/>
    <property type="match status" value="1"/>
</dbReference>
<dbReference type="FunFam" id="1.10.510.10:FF:000100">
    <property type="entry name" value="inhibitor of nuclear factor kappa-B kinase subunit epsilon"/>
    <property type="match status" value="1"/>
</dbReference>
<dbReference type="GO" id="GO:0060340">
    <property type="term" value="P:positive regulation of type I interferon-mediated signaling pathway"/>
    <property type="evidence" value="ECO:0007669"/>
    <property type="project" value="UniProtKB-ARBA"/>
</dbReference>
<dbReference type="CDD" id="cd17128">
    <property type="entry name" value="Ubl_IKKE"/>
    <property type="match status" value="1"/>
</dbReference>
<keyword evidence="14" id="KW-0539">Nucleus</keyword>
<keyword evidence="13" id="KW-0832">Ubl conjugation</keyword>
<dbReference type="Proteomes" id="UP000694571">
    <property type="component" value="Unplaced"/>
</dbReference>
<evidence type="ECO:0000256" key="13">
    <source>
        <dbReference type="ARBA" id="ARBA00022843"/>
    </source>
</evidence>
<reference evidence="19" key="1">
    <citation type="submission" date="2025-08" db="UniProtKB">
        <authorList>
            <consortium name="Ensembl"/>
        </authorList>
    </citation>
    <scope>IDENTIFICATION</scope>
</reference>
<dbReference type="InterPro" id="IPR011009">
    <property type="entry name" value="Kinase-like_dom_sf"/>
</dbReference>
<keyword evidence="6" id="KW-0723">Serine/threonine-protein kinase</keyword>
<evidence type="ECO:0000256" key="10">
    <source>
        <dbReference type="ARBA" id="ARBA00022763"/>
    </source>
</evidence>
<evidence type="ECO:0000256" key="2">
    <source>
        <dbReference type="ARBA" id="ARBA00004496"/>
    </source>
</evidence>
<dbReference type="AlphaFoldDB" id="A0A8D1TF87"/>
<evidence type="ECO:0000256" key="3">
    <source>
        <dbReference type="ARBA" id="ARBA00012442"/>
    </source>
</evidence>